<evidence type="ECO:0000259" key="1">
    <source>
        <dbReference type="Pfam" id="PF07702"/>
    </source>
</evidence>
<name>A0A934V661_9PSEU</name>
<keyword evidence="3" id="KW-1185">Reference proteome</keyword>
<dbReference type="RefSeq" id="WP_200319773.1">
    <property type="nucleotide sequence ID" value="NZ_JAENJH010000004.1"/>
</dbReference>
<dbReference type="SUPFAM" id="SSF64288">
    <property type="entry name" value="Chorismate lyase-like"/>
    <property type="match status" value="1"/>
</dbReference>
<dbReference type="Gene3D" id="3.40.1410.10">
    <property type="entry name" value="Chorismate lyase-like"/>
    <property type="match status" value="1"/>
</dbReference>
<organism evidence="2 3">
    <name type="scientific">Prauserella cavernicola</name>
    <dbReference type="NCBI Taxonomy" id="2800127"/>
    <lineage>
        <taxon>Bacteria</taxon>
        <taxon>Bacillati</taxon>
        <taxon>Actinomycetota</taxon>
        <taxon>Actinomycetes</taxon>
        <taxon>Pseudonocardiales</taxon>
        <taxon>Pseudonocardiaceae</taxon>
        <taxon>Prauserella</taxon>
    </lineage>
</organism>
<dbReference type="GO" id="GO:0006355">
    <property type="term" value="P:regulation of DNA-templated transcription"/>
    <property type="evidence" value="ECO:0007669"/>
    <property type="project" value="InterPro"/>
</dbReference>
<proteinExistence type="predicted"/>
<dbReference type="AlphaFoldDB" id="A0A934V661"/>
<dbReference type="InterPro" id="IPR028978">
    <property type="entry name" value="Chorismate_lyase_/UTRA_dom_sf"/>
</dbReference>
<dbReference type="EMBL" id="JAENJH010000004">
    <property type="protein sequence ID" value="MBK1786384.1"/>
    <property type="molecule type" value="Genomic_DNA"/>
</dbReference>
<dbReference type="Proteomes" id="UP000635245">
    <property type="component" value="Unassembled WGS sequence"/>
</dbReference>
<feature type="domain" description="UbiC transcription regulator-associated" evidence="1">
    <location>
        <begin position="13"/>
        <end position="83"/>
    </location>
</feature>
<protein>
    <submittedName>
        <fullName evidence="2">UTRA domain-containing protein</fullName>
    </submittedName>
</protein>
<gene>
    <name evidence="2" type="ORF">JHE00_18810</name>
</gene>
<comment type="caution">
    <text evidence="2">The sequence shown here is derived from an EMBL/GenBank/DDBJ whole genome shotgun (WGS) entry which is preliminary data.</text>
</comment>
<dbReference type="InterPro" id="IPR011663">
    <property type="entry name" value="UTRA"/>
</dbReference>
<sequence>MRANALVVQLDTGEGGAYARLEEAGHLIGSYVENGARMPTPDETSQMELGPGIPVVTVTRVAYRDDGTPLEMNDMIVPSDKYELSYEWPAE</sequence>
<evidence type="ECO:0000313" key="3">
    <source>
        <dbReference type="Proteomes" id="UP000635245"/>
    </source>
</evidence>
<dbReference type="Pfam" id="PF07702">
    <property type="entry name" value="UTRA"/>
    <property type="match status" value="1"/>
</dbReference>
<accession>A0A934V661</accession>
<reference evidence="2" key="1">
    <citation type="submission" date="2020-12" db="EMBL/GenBank/DDBJ databases">
        <title>Prauserella sp. ASG 168, a novel actinomycete isolated from cave rock.</title>
        <authorList>
            <person name="Suriyachadkun C."/>
        </authorList>
    </citation>
    <scope>NUCLEOTIDE SEQUENCE</scope>
    <source>
        <strain evidence="2">ASG 168</strain>
    </source>
</reference>
<dbReference type="GO" id="GO:0003677">
    <property type="term" value="F:DNA binding"/>
    <property type="evidence" value="ECO:0007669"/>
    <property type="project" value="InterPro"/>
</dbReference>
<evidence type="ECO:0000313" key="2">
    <source>
        <dbReference type="EMBL" id="MBK1786384.1"/>
    </source>
</evidence>